<dbReference type="HOGENOM" id="CLU_061850_0_0_1"/>
<dbReference type="RefSeq" id="XP_014175999.1">
    <property type="nucleotide sequence ID" value="XM_014320524.1"/>
</dbReference>
<protein>
    <submittedName>
        <fullName evidence="1">Uncharacterized protein</fullName>
    </submittedName>
</protein>
<keyword evidence="2" id="KW-1185">Reference proteome</keyword>
<dbReference type="GeneID" id="25980315"/>
<sequence length="296" mass="31865">MLLLDNTNVLAVPDVPPPSYEEATGILPPATSPVCPPASDAARAGLVRHEEKPTSPMRLATGRRSQIQPAPGSIPTGRQFPPTFNLYGGNLTNLYTLGEHQQTPLYAVNIRASWGNPGPTVALHNGPSTRAPLLAGVDFSNVTDQMSATLPPPISYRGGLTAVRLEVVYGWSHTYQFVMEVGTDRLNIHNEAFEWRHSSGSAIAALGGAHDGWKLVRMCTATLGPRQPRCAPAFLTSDGREVVAIWSDALMSLTKQLKFSFCGTGLSGLLGERWAVMAVMSALAIWEKELGNQARR</sequence>
<proteinExistence type="predicted"/>
<dbReference type="OrthoDB" id="3431997at2759"/>
<accession>F0X7W3</accession>
<dbReference type="InParanoid" id="F0X7W3"/>
<evidence type="ECO:0000313" key="1">
    <source>
        <dbReference type="EMBL" id="EFX06517.1"/>
    </source>
</evidence>
<dbReference type="eggNOG" id="ENOG502RVK0">
    <property type="taxonomic scope" value="Eukaryota"/>
</dbReference>
<evidence type="ECO:0000313" key="2">
    <source>
        <dbReference type="Proteomes" id="UP000007796"/>
    </source>
</evidence>
<gene>
    <name evidence="1" type="ORF">CMQ_6838</name>
</gene>
<dbReference type="Proteomes" id="UP000007796">
    <property type="component" value="Unassembled WGS sequence"/>
</dbReference>
<dbReference type="EMBL" id="GL629729">
    <property type="protein sequence ID" value="EFX06517.1"/>
    <property type="molecule type" value="Genomic_DNA"/>
</dbReference>
<name>F0X7W3_GROCL</name>
<reference evidence="1 2" key="1">
    <citation type="journal article" date="2011" name="Proc. Natl. Acad. Sci. U.S.A.">
        <title>Genome and transcriptome analyses of the mountain pine beetle-fungal symbiont Grosmannia clavigera, a lodgepole pine pathogen.</title>
        <authorList>
            <person name="DiGuistini S."/>
            <person name="Wang Y."/>
            <person name="Liao N.Y."/>
            <person name="Taylor G."/>
            <person name="Tanguay P."/>
            <person name="Feau N."/>
            <person name="Henrissat B."/>
            <person name="Chan S.K."/>
            <person name="Hesse-Orce U."/>
            <person name="Alamouti S.M."/>
            <person name="Tsui C.K.M."/>
            <person name="Docking R.T."/>
            <person name="Levasseur A."/>
            <person name="Haridas S."/>
            <person name="Robertson G."/>
            <person name="Birol I."/>
            <person name="Holt R.A."/>
            <person name="Marra M.A."/>
            <person name="Hamelin R.C."/>
            <person name="Hirst M."/>
            <person name="Jones S.J.M."/>
            <person name="Bohlmann J."/>
            <person name="Breuil C."/>
        </authorList>
    </citation>
    <scope>NUCLEOTIDE SEQUENCE [LARGE SCALE GENOMIC DNA]</scope>
    <source>
        <strain evidence="2">kw1407 / UAMH 11150</strain>
    </source>
</reference>
<organism evidence="2">
    <name type="scientific">Grosmannia clavigera (strain kw1407 / UAMH 11150)</name>
    <name type="common">Blue stain fungus</name>
    <name type="synonym">Graphiocladiella clavigera</name>
    <dbReference type="NCBI Taxonomy" id="655863"/>
    <lineage>
        <taxon>Eukaryota</taxon>
        <taxon>Fungi</taxon>
        <taxon>Dikarya</taxon>
        <taxon>Ascomycota</taxon>
        <taxon>Pezizomycotina</taxon>
        <taxon>Sordariomycetes</taxon>
        <taxon>Sordariomycetidae</taxon>
        <taxon>Ophiostomatales</taxon>
        <taxon>Ophiostomataceae</taxon>
        <taxon>Leptographium</taxon>
    </lineage>
</organism>
<dbReference type="AlphaFoldDB" id="F0X7W3"/>